<feature type="non-terminal residue" evidence="2">
    <location>
        <position position="1"/>
    </location>
</feature>
<comment type="caution">
    <text evidence="2">The sequence shown here is derived from an EMBL/GenBank/DDBJ whole genome shotgun (WGS) entry which is preliminary data.</text>
</comment>
<reference evidence="2 3" key="1">
    <citation type="submission" date="2019-08" db="EMBL/GenBank/DDBJ databases">
        <title>Whole genome of Aphis craccivora.</title>
        <authorList>
            <person name="Voronova N.V."/>
            <person name="Shulinski R.S."/>
            <person name="Bandarenka Y.V."/>
            <person name="Zhorov D.G."/>
            <person name="Warner D."/>
        </authorList>
    </citation>
    <scope>NUCLEOTIDE SEQUENCE [LARGE SCALE GENOMIC DNA]</scope>
    <source>
        <strain evidence="2">180601</strain>
        <tissue evidence="2">Whole Body</tissue>
    </source>
</reference>
<gene>
    <name evidence="2" type="ORF">FWK35_00027392</name>
</gene>
<dbReference type="EMBL" id="VUJU01009535">
    <property type="protein sequence ID" value="KAF0719603.1"/>
    <property type="molecule type" value="Genomic_DNA"/>
</dbReference>
<feature type="non-terminal residue" evidence="2">
    <location>
        <position position="163"/>
    </location>
</feature>
<evidence type="ECO:0000313" key="3">
    <source>
        <dbReference type="Proteomes" id="UP000478052"/>
    </source>
</evidence>
<dbReference type="OrthoDB" id="1271298at2759"/>
<feature type="region of interest" description="Disordered" evidence="1">
    <location>
        <begin position="34"/>
        <end position="60"/>
    </location>
</feature>
<accession>A0A6G0W2H9</accession>
<name>A0A6G0W2H9_APHCR</name>
<keyword evidence="3" id="KW-1185">Reference proteome</keyword>
<protein>
    <submittedName>
        <fullName evidence="2">Zinc finger BED domain-containing protein 1-like</fullName>
    </submittedName>
</protein>
<dbReference type="AlphaFoldDB" id="A0A6G0W2H9"/>
<dbReference type="Proteomes" id="UP000478052">
    <property type="component" value="Unassembled WGS sequence"/>
</dbReference>
<organism evidence="2 3">
    <name type="scientific">Aphis craccivora</name>
    <name type="common">Cowpea aphid</name>
    <dbReference type="NCBI Taxonomy" id="307492"/>
    <lineage>
        <taxon>Eukaryota</taxon>
        <taxon>Metazoa</taxon>
        <taxon>Ecdysozoa</taxon>
        <taxon>Arthropoda</taxon>
        <taxon>Hexapoda</taxon>
        <taxon>Insecta</taxon>
        <taxon>Pterygota</taxon>
        <taxon>Neoptera</taxon>
        <taxon>Paraneoptera</taxon>
        <taxon>Hemiptera</taxon>
        <taxon>Sternorrhyncha</taxon>
        <taxon>Aphidomorpha</taxon>
        <taxon>Aphidoidea</taxon>
        <taxon>Aphididae</taxon>
        <taxon>Aphidini</taxon>
        <taxon>Aphis</taxon>
        <taxon>Aphis</taxon>
    </lineage>
</organism>
<proteinExistence type="predicted"/>
<evidence type="ECO:0000256" key="1">
    <source>
        <dbReference type="SAM" id="MobiDB-lite"/>
    </source>
</evidence>
<evidence type="ECO:0000313" key="2">
    <source>
        <dbReference type="EMBL" id="KAF0719603.1"/>
    </source>
</evidence>
<sequence length="163" mass="18566">SKLGFKRVSNDLENLDSALNSTTFTNKYDDTVLVNDTTPSSSSSENIEKSKSQKRRRISKKCGSGVDRECNYERTEQIHQALASLIAMNQLPISFCSSPGFCQFMAVVEPNYKICRDEEMKKRLHSLKSKVEDKIKNELTLSSQMITLGITYFYDLLLFSKEL</sequence>